<name>A0ABC8W0B4_9POAL</name>
<evidence type="ECO:0000313" key="2">
    <source>
        <dbReference type="EMBL" id="CAL4900007.1"/>
    </source>
</evidence>
<accession>A0ABC8W0B4</accession>
<feature type="compositionally biased region" description="Low complexity" evidence="1">
    <location>
        <begin position="293"/>
        <end position="304"/>
    </location>
</feature>
<feature type="region of interest" description="Disordered" evidence="1">
    <location>
        <begin position="82"/>
        <end position="114"/>
    </location>
</feature>
<feature type="compositionally biased region" description="Basic and acidic residues" evidence="1">
    <location>
        <begin position="442"/>
        <end position="467"/>
    </location>
</feature>
<protein>
    <submittedName>
        <fullName evidence="2">Uncharacterized protein</fullName>
    </submittedName>
</protein>
<dbReference type="EMBL" id="OZ075121">
    <property type="protein sequence ID" value="CAL4900007.1"/>
    <property type="molecule type" value="Genomic_DNA"/>
</dbReference>
<feature type="compositionally biased region" description="Polar residues" evidence="1">
    <location>
        <begin position="161"/>
        <end position="170"/>
    </location>
</feature>
<feature type="region of interest" description="Disordered" evidence="1">
    <location>
        <begin position="441"/>
        <end position="474"/>
    </location>
</feature>
<sequence length="538" mass="55137">MPGVLPISIPPHTTKNPLQRCAEGMSKLAAGDSHPRTTRKPSTGFKSAAARLLLRHGRTAEAAKGESIEFFSALRKCMPDPHISGQTAARGAAQPADGKGKTRRGGSGSSADEVLSLSSGIGKHDYDWLLTPPGTPLWSPATSTSGISAAAPSRLAKVGSASHNKTSSRLGPTGNIGEKKKPTPSRLSNCSSATSLNSNALPPGRPLCVRTSSASSINTASNASVSSTPLWSSGSSSPRTPGTARSPAAAQTRRRDRARVATTTSYVVVPSMAAPSKPRATCARAHPSTPGVSSPRSTAATTSRHPSLPRRGDDVVVLARLARQSGGTGSTPHQTGRGAPGLASDSNGGAKPRKTPAGVRQDGAAAASTATAQRWRRSLAPATAATRNVRREDSLDSGSPVYGAGQKVNGEKTRPHRAAVMGSGVARTASLKSANSTIAKRTVNENEGCRRPDARRQGGDGAPDHRKPTAPLQETRRLAVASRSRLGIMAAASKSGSIAGSHQHGAPTPAAAVAKVAGPEAFPSMRYDQCCSARTPGT</sequence>
<dbReference type="Proteomes" id="UP001497457">
    <property type="component" value="Chromosome 11b"/>
</dbReference>
<gene>
    <name evidence="2" type="ORF">URODEC1_LOCUS8460</name>
</gene>
<reference evidence="2" key="1">
    <citation type="submission" date="2024-10" db="EMBL/GenBank/DDBJ databases">
        <authorList>
            <person name="Ryan C."/>
        </authorList>
    </citation>
    <scope>NUCLEOTIDE SEQUENCE [LARGE SCALE GENOMIC DNA]</scope>
</reference>
<proteinExistence type="predicted"/>
<feature type="region of interest" description="Disordered" evidence="1">
    <location>
        <begin position="220"/>
        <end position="415"/>
    </location>
</feature>
<feature type="compositionally biased region" description="Low complexity" evidence="1">
    <location>
        <begin position="220"/>
        <end position="237"/>
    </location>
</feature>
<evidence type="ECO:0000256" key="1">
    <source>
        <dbReference type="SAM" id="MobiDB-lite"/>
    </source>
</evidence>
<keyword evidence="3" id="KW-1185">Reference proteome</keyword>
<feature type="region of interest" description="Disordered" evidence="1">
    <location>
        <begin position="154"/>
        <end position="204"/>
    </location>
</feature>
<dbReference type="AlphaFoldDB" id="A0ABC8W0B4"/>
<evidence type="ECO:0000313" key="3">
    <source>
        <dbReference type="Proteomes" id="UP001497457"/>
    </source>
</evidence>
<feature type="compositionally biased region" description="Polar residues" evidence="1">
    <location>
        <begin position="185"/>
        <end position="200"/>
    </location>
</feature>
<organism evidence="2 3">
    <name type="scientific">Urochloa decumbens</name>
    <dbReference type="NCBI Taxonomy" id="240449"/>
    <lineage>
        <taxon>Eukaryota</taxon>
        <taxon>Viridiplantae</taxon>
        <taxon>Streptophyta</taxon>
        <taxon>Embryophyta</taxon>
        <taxon>Tracheophyta</taxon>
        <taxon>Spermatophyta</taxon>
        <taxon>Magnoliopsida</taxon>
        <taxon>Liliopsida</taxon>
        <taxon>Poales</taxon>
        <taxon>Poaceae</taxon>
        <taxon>PACMAD clade</taxon>
        <taxon>Panicoideae</taxon>
        <taxon>Panicodae</taxon>
        <taxon>Paniceae</taxon>
        <taxon>Melinidinae</taxon>
        <taxon>Urochloa</taxon>
    </lineage>
</organism>